<dbReference type="Proteomes" id="UP000030428">
    <property type="component" value="Unassembled WGS sequence"/>
</dbReference>
<reference evidence="5 6" key="1">
    <citation type="journal article" date="2016" name="Front. Microbiol.">
        <title>Single-Cell (Meta-)Genomics of a Dimorphic Candidatus Thiomargarita nelsonii Reveals Genomic Plasticity.</title>
        <authorList>
            <person name="Flood B.E."/>
            <person name="Fliss P."/>
            <person name="Jones D.S."/>
            <person name="Dick G.J."/>
            <person name="Jain S."/>
            <person name="Kaster A.K."/>
            <person name="Winkel M."/>
            <person name="Mussmann M."/>
            <person name="Bailey J."/>
        </authorList>
    </citation>
    <scope>NUCLEOTIDE SEQUENCE [LARGE SCALE GENOMIC DNA]</scope>
    <source>
        <strain evidence="5">Hydrate Ridge</strain>
    </source>
</reference>
<gene>
    <name evidence="5" type="ORF">PN36_04920</name>
</gene>
<dbReference type="PANTHER" id="PTHR30035">
    <property type="entry name" value="LIPOPROTEIN VACJ-RELATED"/>
    <property type="match status" value="1"/>
</dbReference>
<comment type="similarity">
    <text evidence="1">Belongs to the MlaA family.</text>
</comment>
<feature type="chain" id="PRO_5020027743" description="ABC transporter" evidence="4">
    <location>
        <begin position="25"/>
        <end position="261"/>
    </location>
</feature>
<dbReference type="PRINTS" id="PR01805">
    <property type="entry name" value="VACJLIPOPROT"/>
</dbReference>
<dbReference type="PANTHER" id="PTHR30035:SF3">
    <property type="entry name" value="INTERMEMBRANE PHOSPHOLIPID TRANSPORT SYSTEM LIPOPROTEIN MLAA"/>
    <property type="match status" value="1"/>
</dbReference>
<name>A0A4E0R6K2_9GAMM</name>
<accession>A0A4E0R6K2</accession>
<dbReference type="AlphaFoldDB" id="A0A4E0R6K2"/>
<dbReference type="EMBL" id="JSZA02000013">
    <property type="protein sequence ID" value="TGO03541.1"/>
    <property type="molecule type" value="Genomic_DNA"/>
</dbReference>
<proteinExistence type="inferred from homology"/>
<evidence type="ECO:0000313" key="5">
    <source>
        <dbReference type="EMBL" id="TGO03541.1"/>
    </source>
</evidence>
<keyword evidence="6" id="KW-1185">Reference proteome</keyword>
<sequence length="261" mass="28851">MLNTTFYKLLFGQLLLLWVVSGCATTTHNADPLEPFNRAIFIFNDGLDKTMLKPLANVYQTIVPKPVNKGVSNFFSNLGDVVVIANDLLQFKFKQAASDTGRVLVNSTVGLVGFIDVATKLNLPKHDEDFGQTLGYWGVGNGPYLVLPLFGPSSIRDGLGRGADSFLDPLFYYTASQVDASALAPYVLKGVDERAGLLELETVLEAAALDEYSYMRDAYLARREYLVYDGNPPQQDEGIFDDDEGLFDDDEDLFDDDEESN</sequence>
<evidence type="ECO:0000256" key="2">
    <source>
        <dbReference type="ARBA" id="ARBA00022729"/>
    </source>
</evidence>
<dbReference type="Pfam" id="PF04333">
    <property type="entry name" value="MlaA"/>
    <property type="match status" value="1"/>
</dbReference>
<protein>
    <recommendedName>
        <fullName evidence="7">ABC transporter</fullName>
    </recommendedName>
</protein>
<organism evidence="5 6">
    <name type="scientific">Candidatus Thiomargarita nelsonii</name>
    <dbReference type="NCBI Taxonomy" id="1003181"/>
    <lineage>
        <taxon>Bacteria</taxon>
        <taxon>Pseudomonadati</taxon>
        <taxon>Pseudomonadota</taxon>
        <taxon>Gammaproteobacteria</taxon>
        <taxon>Thiotrichales</taxon>
        <taxon>Thiotrichaceae</taxon>
        <taxon>Thiomargarita</taxon>
    </lineage>
</organism>
<feature type="compositionally biased region" description="Acidic residues" evidence="3">
    <location>
        <begin position="238"/>
        <end position="261"/>
    </location>
</feature>
<dbReference type="GO" id="GO:0120010">
    <property type="term" value="P:intermembrane phospholipid transfer"/>
    <property type="evidence" value="ECO:0007669"/>
    <property type="project" value="TreeGrafter"/>
</dbReference>
<evidence type="ECO:0000256" key="1">
    <source>
        <dbReference type="ARBA" id="ARBA00010634"/>
    </source>
</evidence>
<dbReference type="InterPro" id="IPR007428">
    <property type="entry name" value="MlaA"/>
</dbReference>
<feature type="signal peptide" evidence="4">
    <location>
        <begin position="1"/>
        <end position="24"/>
    </location>
</feature>
<evidence type="ECO:0000256" key="4">
    <source>
        <dbReference type="SAM" id="SignalP"/>
    </source>
</evidence>
<keyword evidence="2 4" id="KW-0732">Signal</keyword>
<comment type="caution">
    <text evidence="5">The sequence shown here is derived from an EMBL/GenBank/DDBJ whole genome shotgun (WGS) entry which is preliminary data.</text>
</comment>
<evidence type="ECO:0008006" key="7">
    <source>
        <dbReference type="Google" id="ProtNLM"/>
    </source>
</evidence>
<evidence type="ECO:0000256" key="3">
    <source>
        <dbReference type="SAM" id="MobiDB-lite"/>
    </source>
</evidence>
<evidence type="ECO:0000313" key="6">
    <source>
        <dbReference type="Proteomes" id="UP000030428"/>
    </source>
</evidence>
<dbReference type="GO" id="GO:0016020">
    <property type="term" value="C:membrane"/>
    <property type="evidence" value="ECO:0007669"/>
    <property type="project" value="InterPro"/>
</dbReference>
<feature type="region of interest" description="Disordered" evidence="3">
    <location>
        <begin position="232"/>
        <end position="261"/>
    </location>
</feature>